<evidence type="ECO:0000313" key="2">
    <source>
        <dbReference type="EMBL" id="CAF9936020.1"/>
    </source>
</evidence>
<dbReference type="Pfam" id="PF24864">
    <property type="entry name" value="DUF7730"/>
    <property type="match status" value="1"/>
</dbReference>
<reference evidence="2" key="1">
    <citation type="submission" date="2021-03" db="EMBL/GenBank/DDBJ databases">
        <authorList>
            <person name="Tagirdzhanova G."/>
        </authorList>
    </citation>
    <scope>NUCLEOTIDE SEQUENCE</scope>
</reference>
<proteinExistence type="predicted"/>
<evidence type="ECO:0000259" key="1">
    <source>
        <dbReference type="Pfam" id="PF24864"/>
    </source>
</evidence>
<dbReference type="EMBL" id="CAJPDR010000427">
    <property type="protein sequence ID" value="CAF9936020.1"/>
    <property type="molecule type" value="Genomic_DNA"/>
</dbReference>
<organism evidence="2 3">
    <name type="scientific">Alectoria fallacina</name>
    <dbReference type="NCBI Taxonomy" id="1903189"/>
    <lineage>
        <taxon>Eukaryota</taxon>
        <taxon>Fungi</taxon>
        <taxon>Dikarya</taxon>
        <taxon>Ascomycota</taxon>
        <taxon>Pezizomycotina</taxon>
        <taxon>Lecanoromycetes</taxon>
        <taxon>OSLEUM clade</taxon>
        <taxon>Lecanoromycetidae</taxon>
        <taxon>Lecanorales</taxon>
        <taxon>Lecanorineae</taxon>
        <taxon>Parmeliaceae</taxon>
        <taxon>Alectoria</taxon>
    </lineage>
</organism>
<sequence length="336" mass="38691">MSGTRAPGSESSSNHSLLEQNCAYMAWCALLCTFSGFLNRRKLTKAYEYKREKARVTDQQSSPLPSKRINLTRESLVDQAHHAQLSSSISTPQPCSLGRTCSSTPAPFSPLLRLPFELRTYIYELALGGNFLSIRPKYCKTAHMRLSMPYPFITPHHLLFDGLPEAQPNLYPNQFSTTGLPLLLTCRSIYREAIHLLYSSNTFFISDLSVLIRWADRPLLRLQRLAEIRHLSVRWVYYSDSEQSRGSTAAPYDWRTWCRFWEIVATHMPGLKKLELRIEYLGRKGEVGVGKEWVKAMMGVRRMKEVTVEIVFRTSPWAGDRCEEVEKLMKDAWLKE</sequence>
<feature type="domain" description="DUF7730" evidence="1">
    <location>
        <begin position="109"/>
        <end position="278"/>
    </location>
</feature>
<keyword evidence="3" id="KW-1185">Reference proteome</keyword>
<comment type="caution">
    <text evidence="2">The sequence shown here is derived from an EMBL/GenBank/DDBJ whole genome shotgun (WGS) entry which is preliminary data.</text>
</comment>
<accession>A0A8H3IZ86</accession>
<evidence type="ECO:0000313" key="3">
    <source>
        <dbReference type="Proteomes" id="UP000664203"/>
    </source>
</evidence>
<dbReference type="AlphaFoldDB" id="A0A8H3IZ86"/>
<name>A0A8H3IZ86_9LECA</name>
<dbReference type="OrthoDB" id="4757095at2759"/>
<dbReference type="Proteomes" id="UP000664203">
    <property type="component" value="Unassembled WGS sequence"/>
</dbReference>
<dbReference type="PANTHER" id="PTHR38790">
    <property type="entry name" value="2EXR DOMAIN-CONTAINING PROTEIN-RELATED"/>
    <property type="match status" value="1"/>
</dbReference>
<gene>
    <name evidence="2" type="ORF">ALECFALPRED_006662</name>
</gene>
<dbReference type="InterPro" id="IPR056632">
    <property type="entry name" value="DUF7730"/>
</dbReference>
<protein>
    <recommendedName>
        <fullName evidence="1">DUF7730 domain-containing protein</fullName>
    </recommendedName>
</protein>